<dbReference type="GeneID" id="37196033"/>
<keyword evidence="4" id="KW-0560">Oxidoreductase</keyword>
<keyword evidence="5" id="KW-0472">Membrane</keyword>
<evidence type="ECO:0000313" key="7">
    <source>
        <dbReference type="EMBL" id="RAL12476.1"/>
    </source>
</evidence>
<dbReference type="Proteomes" id="UP000248961">
    <property type="component" value="Unassembled WGS sequence"/>
</dbReference>
<accession>A0A395HY75</accession>
<protein>
    <submittedName>
        <fullName evidence="7">FAD/NAD(P)-binding domain-containing protein</fullName>
    </submittedName>
</protein>
<keyword evidence="5" id="KW-0812">Transmembrane</keyword>
<comment type="similarity">
    <text evidence="1">Belongs to the paxM FAD-dependent monooxygenase family.</text>
</comment>
<evidence type="ECO:0000256" key="2">
    <source>
        <dbReference type="ARBA" id="ARBA00022630"/>
    </source>
</evidence>
<keyword evidence="2" id="KW-0285">Flavoprotein</keyword>
<dbReference type="InterPro" id="IPR036188">
    <property type="entry name" value="FAD/NAD-bd_sf"/>
</dbReference>
<feature type="transmembrane region" description="Helical" evidence="5">
    <location>
        <begin position="12"/>
        <end position="31"/>
    </location>
</feature>
<dbReference type="InterPro" id="IPR050562">
    <property type="entry name" value="FAD_mOase_fung"/>
</dbReference>
<dbReference type="Pfam" id="PF01494">
    <property type="entry name" value="FAD_binding_3"/>
    <property type="match status" value="1"/>
</dbReference>
<keyword evidence="8" id="KW-1185">Reference proteome</keyword>
<sequence>MADTSARDEFRVLIVGGSIAGLTLAHALAALNTSLQNDPRAKSGIRYTVLEKRPSLTPQEGASVGILPHGGRILDQLGLFQRVEEEIEPLHTAHLRFPDEGYVATNESPRVVGDRFGLPFAFLERRTLLCILTEALELDRQVLCNKEVVGIGFAQHEKEGQEAVMVRTKDGGLYEGDLLVGCDGVHSIVRREMWRIAAQEGENIHPGDKKGLTAEYACIYGISSAVNGFEAGEHVASLHDNRSFLTFPGSQNRTFWFLIWKLDRKYLYDDGDMPRFTASDTASVVKKYAKDIIWREVTFGDIWDRKTRYNTAVLEENVFDTWHHKRIVCIGDSVHKMAPNTGQGANCAIEDAASLANLLHKVLISNKNENSNMEQLDVRLKQYTTERVGRVNKIYKVARTVVRLHARDTLFYRIVGRYVLPYAGNFQARAVSRTIEEAPKLDFIPVSARVADAWSEGGIGHASIISRVVLGLLFALGVTWTWRATASLSLS</sequence>
<evidence type="ECO:0000259" key="6">
    <source>
        <dbReference type="Pfam" id="PF01494"/>
    </source>
</evidence>
<dbReference type="Gene3D" id="3.50.50.60">
    <property type="entry name" value="FAD/NAD(P)-binding domain"/>
    <property type="match status" value="1"/>
</dbReference>
<name>A0A395HY75_ASPHC</name>
<dbReference type="VEuPathDB" id="FungiDB:BO97DRAFT_344694"/>
<dbReference type="PANTHER" id="PTHR47356:SF2">
    <property type="entry name" value="FAD-BINDING DOMAIN-CONTAINING PROTEIN-RELATED"/>
    <property type="match status" value="1"/>
</dbReference>
<dbReference type="AlphaFoldDB" id="A0A395HY75"/>
<dbReference type="PRINTS" id="PR00420">
    <property type="entry name" value="RNGMNOXGNASE"/>
</dbReference>
<evidence type="ECO:0000256" key="1">
    <source>
        <dbReference type="ARBA" id="ARBA00007992"/>
    </source>
</evidence>
<dbReference type="OrthoDB" id="10029326at2759"/>
<dbReference type="InterPro" id="IPR002938">
    <property type="entry name" value="FAD-bd"/>
</dbReference>
<dbReference type="EMBL" id="KZ824283">
    <property type="protein sequence ID" value="RAL12476.1"/>
    <property type="molecule type" value="Genomic_DNA"/>
</dbReference>
<keyword evidence="5" id="KW-1133">Transmembrane helix</keyword>
<dbReference type="RefSeq" id="XP_025551630.1">
    <property type="nucleotide sequence ID" value="XM_025691744.1"/>
</dbReference>
<reference evidence="7 8" key="1">
    <citation type="submission" date="2018-02" db="EMBL/GenBank/DDBJ databases">
        <title>The genomes of Aspergillus section Nigri reveals drivers in fungal speciation.</title>
        <authorList>
            <consortium name="DOE Joint Genome Institute"/>
            <person name="Vesth T.C."/>
            <person name="Nybo J."/>
            <person name="Theobald S."/>
            <person name="Brandl J."/>
            <person name="Frisvad J.C."/>
            <person name="Nielsen K.F."/>
            <person name="Lyhne E.K."/>
            <person name="Kogle M.E."/>
            <person name="Kuo A."/>
            <person name="Riley R."/>
            <person name="Clum A."/>
            <person name="Nolan M."/>
            <person name="Lipzen A."/>
            <person name="Salamov A."/>
            <person name="Henrissat B."/>
            <person name="Wiebenga A."/>
            <person name="De vries R.P."/>
            <person name="Grigoriev I.V."/>
            <person name="Mortensen U.H."/>
            <person name="Andersen M.R."/>
            <person name="Baker S.E."/>
        </authorList>
    </citation>
    <scope>NUCLEOTIDE SEQUENCE [LARGE SCALE GENOMIC DNA]</scope>
    <source>
        <strain evidence="7 8">CBS 101889</strain>
    </source>
</reference>
<keyword evidence="3" id="KW-0274">FAD</keyword>
<gene>
    <name evidence="7" type="ORF">BO97DRAFT_344694</name>
</gene>
<evidence type="ECO:0000256" key="5">
    <source>
        <dbReference type="SAM" id="Phobius"/>
    </source>
</evidence>
<proteinExistence type="inferred from homology"/>
<organism evidence="7 8">
    <name type="scientific">Aspergillus homomorphus (strain CBS 101889)</name>
    <dbReference type="NCBI Taxonomy" id="1450537"/>
    <lineage>
        <taxon>Eukaryota</taxon>
        <taxon>Fungi</taxon>
        <taxon>Dikarya</taxon>
        <taxon>Ascomycota</taxon>
        <taxon>Pezizomycotina</taxon>
        <taxon>Eurotiomycetes</taxon>
        <taxon>Eurotiomycetidae</taxon>
        <taxon>Eurotiales</taxon>
        <taxon>Aspergillaceae</taxon>
        <taxon>Aspergillus</taxon>
        <taxon>Aspergillus subgen. Circumdati</taxon>
    </lineage>
</organism>
<evidence type="ECO:0000256" key="4">
    <source>
        <dbReference type="ARBA" id="ARBA00023002"/>
    </source>
</evidence>
<dbReference type="SUPFAM" id="SSF51905">
    <property type="entry name" value="FAD/NAD(P)-binding domain"/>
    <property type="match status" value="1"/>
</dbReference>
<dbReference type="PANTHER" id="PTHR47356">
    <property type="entry name" value="FAD-DEPENDENT MONOOXYGENASE ASQG-RELATED"/>
    <property type="match status" value="1"/>
</dbReference>
<feature type="domain" description="FAD-binding" evidence="6">
    <location>
        <begin position="10"/>
        <end position="392"/>
    </location>
</feature>
<evidence type="ECO:0000313" key="8">
    <source>
        <dbReference type="Proteomes" id="UP000248961"/>
    </source>
</evidence>
<dbReference type="GO" id="GO:0004497">
    <property type="term" value="F:monooxygenase activity"/>
    <property type="evidence" value="ECO:0007669"/>
    <property type="project" value="InterPro"/>
</dbReference>
<dbReference type="STRING" id="1450537.A0A395HY75"/>
<dbReference type="GO" id="GO:0071949">
    <property type="term" value="F:FAD binding"/>
    <property type="evidence" value="ECO:0007669"/>
    <property type="project" value="InterPro"/>
</dbReference>
<evidence type="ECO:0000256" key="3">
    <source>
        <dbReference type="ARBA" id="ARBA00022827"/>
    </source>
</evidence>